<reference evidence="1" key="1">
    <citation type="journal article" date="2018" name="Genome Announc.">
        <title>Draft Genome Sequence of "Candidatus Phycosocius bacilliformis," an Alphaproteobacterial Ectosymbiont of the Hydrocarbon-Producing Green Alga Botryococcus braunii.</title>
        <authorList>
            <person name="Tanabe Y."/>
            <person name="Yamaguchi H."/>
            <person name="Watanabe M.M."/>
        </authorList>
    </citation>
    <scope>NUCLEOTIDE SEQUENCE [LARGE SCALE GENOMIC DNA]</scope>
    <source>
        <strain evidence="1">BOTRYCO-2</strain>
    </source>
</reference>
<proteinExistence type="predicted"/>
<keyword evidence="2" id="KW-1185">Reference proteome</keyword>
<dbReference type="Proteomes" id="UP000245086">
    <property type="component" value="Unassembled WGS sequence"/>
</dbReference>
<sequence>MDLYCHAIAEVPLSINPHILKSLLDAYRIEDEDEEISDTTIQLTEDYLGTTPDELLIAAGHSFENGMEFFVEMAVNGARPTIYADNNVSGIELVAEIIRRLLPPGETWTLTWVYYGSKLRLDSYDGGGVRVTASGIYWTDLGEANIGHGLRTSTLHYSATPLPASIDPHVLTECCNALEHELSPGPANPIMDADAILKQHIGKGLAQLSTKPPQAGFPWRILDDQGVPTLVCNENGANVDILVNLLSHLLPKGEHLTITITIVNLRSEVPAINQFSVTAKGI</sequence>
<protein>
    <submittedName>
        <fullName evidence="1">Uncharacterized protein</fullName>
    </submittedName>
</protein>
<comment type="caution">
    <text evidence="1">The sequence shown here is derived from an EMBL/GenBank/DDBJ whole genome shotgun (WGS) entry which is preliminary data.</text>
</comment>
<accession>A0A2P2EDI5</accession>
<evidence type="ECO:0000313" key="2">
    <source>
        <dbReference type="Proteomes" id="UP000245086"/>
    </source>
</evidence>
<organism evidence="1 2">
    <name type="scientific">Candidatus Phycosocius bacilliformis</name>
    <dbReference type="NCBI Taxonomy" id="1445552"/>
    <lineage>
        <taxon>Bacteria</taxon>
        <taxon>Pseudomonadati</taxon>
        <taxon>Pseudomonadota</taxon>
        <taxon>Alphaproteobacteria</taxon>
        <taxon>Caulobacterales</taxon>
        <taxon>Caulobacterales incertae sedis</taxon>
        <taxon>Candidatus Phycosocius</taxon>
    </lineage>
</organism>
<dbReference type="AlphaFoldDB" id="A0A2P2EDI5"/>
<dbReference type="RefSeq" id="WP_108986034.1">
    <property type="nucleotide sequence ID" value="NZ_BFBR01000010.1"/>
</dbReference>
<gene>
    <name evidence="1" type="ORF">PbB2_02825</name>
</gene>
<name>A0A2P2EDI5_9PROT</name>
<dbReference type="EMBL" id="BFBR01000010">
    <property type="protein sequence ID" value="GBF59133.1"/>
    <property type="molecule type" value="Genomic_DNA"/>
</dbReference>
<evidence type="ECO:0000313" key="1">
    <source>
        <dbReference type="EMBL" id="GBF59133.1"/>
    </source>
</evidence>